<organism evidence="1 2">
    <name type="scientific">Scortum barcoo</name>
    <name type="common">barcoo grunter</name>
    <dbReference type="NCBI Taxonomy" id="214431"/>
    <lineage>
        <taxon>Eukaryota</taxon>
        <taxon>Metazoa</taxon>
        <taxon>Chordata</taxon>
        <taxon>Craniata</taxon>
        <taxon>Vertebrata</taxon>
        <taxon>Euteleostomi</taxon>
        <taxon>Actinopterygii</taxon>
        <taxon>Neopterygii</taxon>
        <taxon>Teleostei</taxon>
        <taxon>Neoteleostei</taxon>
        <taxon>Acanthomorphata</taxon>
        <taxon>Eupercaria</taxon>
        <taxon>Centrarchiformes</taxon>
        <taxon>Terapontoidei</taxon>
        <taxon>Terapontidae</taxon>
        <taxon>Scortum</taxon>
    </lineage>
</organism>
<evidence type="ECO:0000313" key="2">
    <source>
        <dbReference type="Proteomes" id="UP000831701"/>
    </source>
</evidence>
<evidence type="ECO:0000313" key="1">
    <source>
        <dbReference type="EMBL" id="KAI3357387.1"/>
    </source>
</evidence>
<accession>A0ACB8VNX3</accession>
<keyword evidence="2" id="KW-1185">Reference proteome</keyword>
<sequence>MTAPLDQLRDTRRKDSSTALKLMTATGDLDSLSSLNTGQQLLTVSLAPCTGSPALQSVMKRASCSLVLTEALSARDAQLTLTGSIAEADNHNNTS</sequence>
<reference evidence="1" key="1">
    <citation type="submission" date="2022-04" db="EMBL/GenBank/DDBJ databases">
        <title>Jade perch genome.</title>
        <authorList>
            <person name="Chao B."/>
        </authorList>
    </citation>
    <scope>NUCLEOTIDE SEQUENCE</scope>
    <source>
        <strain evidence="1">CB-2022</strain>
    </source>
</reference>
<protein>
    <submittedName>
        <fullName evidence="1">Uncharacterized protein</fullName>
    </submittedName>
</protein>
<dbReference type="EMBL" id="CM041549">
    <property type="protein sequence ID" value="KAI3357387.1"/>
    <property type="molecule type" value="Genomic_DNA"/>
</dbReference>
<proteinExistence type="predicted"/>
<gene>
    <name evidence="1" type="ORF">L3Q82_015818</name>
</gene>
<name>A0ACB8VNX3_9TELE</name>
<dbReference type="Proteomes" id="UP000831701">
    <property type="component" value="Chromosome 19"/>
</dbReference>
<comment type="caution">
    <text evidence="1">The sequence shown here is derived from an EMBL/GenBank/DDBJ whole genome shotgun (WGS) entry which is preliminary data.</text>
</comment>